<dbReference type="GO" id="GO:0000785">
    <property type="term" value="C:chromatin"/>
    <property type="evidence" value="ECO:0007669"/>
    <property type="project" value="TreeGrafter"/>
</dbReference>
<sequence length="126" mass="13801">MLSSPESSLTPPLSTNLHLESELEALGSLENHVKTEPADLSESCKQSGHSLVNGKSPVRSLMHRSARVAGEGNNKDDDPNEDWCAVCQNGGDLLCCEKCPKVFHLTCHVPTLLSFPRYQQQCRRVG</sequence>
<organism evidence="7 8">
    <name type="scientific">Cyanistes caeruleus</name>
    <name type="common">Eurasian blue tit</name>
    <name type="synonym">Parus caeruleus</name>
    <dbReference type="NCBI Taxonomy" id="156563"/>
    <lineage>
        <taxon>Eukaryota</taxon>
        <taxon>Metazoa</taxon>
        <taxon>Chordata</taxon>
        <taxon>Craniata</taxon>
        <taxon>Vertebrata</taxon>
        <taxon>Euteleostomi</taxon>
        <taxon>Archelosauria</taxon>
        <taxon>Archosauria</taxon>
        <taxon>Dinosauria</taxon>
        <taxon>Saurischia</taxon>
        <taxon>Theropoda</taxon>
        <taxon>Coelurosauria</taxon>
        <taxon>Aves</taxon>
        <taxon>Neognathae</taxon>
        <taxon>Neoaves</taxon>
        <taxon>Telluraves</taxon>
        <taxon>Australaves</taxon>
        <taxon>Passeriformes</taxon>
        <taxon>Paridae</taxon>
        <taxon>Cyanistes</taxon>
    </lineage>
</organism>
<keyword evidence="3" id="KW-0863">Zinc-finger</keyword>
<dbReference type="InterPro" id="IPR019787">
    <property type="entry name" value="Znf_PHD-finger"/>
</dbReference>
<evidence type="ECO:0000256" key="1">
    <source>
        <dbReference type="ARBA" id="ARBA00004123"/>
    </source>
</evidence>
<protein>
    <recommendedName>
        <fullName evidence="6">Zinc finger PHD-type domain-containing protein</fullName>
    </recommendedName>
</protein>
<feature type="region of interest" description="Disordered" evidence="5">
    <location>
        <begin position="30"/>
        <end position="81"/>
    </location>
</feature>
<keyword evidence="8" id="KW-1185">Reference proteome</keyword>
<name>A0A8C0UDS9_CYACU</name>
<keyword evidence="2" id="KW-0479">Metal-binding</keyword>
<dbReference type="AlphaFoldDB" id="A0A8C0UDS9"/>
<dbReference type="Proteomes" id="UP000694410">
    <property type="component" value="Unplaced"/>
</dbReference>
<dbReference type="InterPro" id="IPR001965">
    <property type="entry name" value="Znf_PHD"/>
</dbReference>
<evidence type="ECO:0000313" key="8">
    <source>
        <dbReference type="Proteomes" id="UP000694410"/>
    </source>
</evidence>
<evidence type="ECO:0000256" key="3">
    <source>
        <dbReference type="ARBA" id="ARBA00022771"/>
    </source>
</evidence>
<evidence type="ECO:0000256" key="4">
    <source>
        <dbReference type="ARBA" id="ARBA00022833"/>
    </source>
</evidence>
<evidence type="ECO:0000256" key="2">
    <source>
        <dbReference type="ARBA" id="ARBA00022723"/>
    </source>
</evidence>
<dbReference type="PANTHER" id="PTHR45915:SF3">
    <property type="entry name" value="E3 UBIQUITIN-PROTEIN LIGASE TRIM33"/>
    <property type="match status" value="1"/>
</dbReference>
<proteinExistence type="predicted"/>
<dbReference type="InterPro" id="IPR013083">
    <property type="entry name" value="Znf_RING/FYVE/PHD"/>
</dbReference>
<dbReference type="Pfam" id="PF00628">
    <property type="entry name" value="PHD"/>
    <property type="match status" value="1"/>
</dbReference>
<reference evidence="7" key="1">
    <citation type="submission" date="2025-08" db="UniProtKB">
        <authorList>
            <consortium name="Ensembl"/>
        </authorList>
    </citation>
    <scope>IDENTIFICATION</scope>
</reference>
<accession>A0A8C0UDS9</accession>
<dbReference type="Ensembl" id="ENSCCET00000009423.1">
    <property type="protein sequence ID" value="ENSCCEP00000005736.1"/>
    <property type="gene ID" value="ENSCCEG00000006267.1"/>
</dbReference>
<evidence type="ECO:0000256" key="5">
    <source>
        <dbReference type="SAM" id="MobiDB-lite"/>
    </source>
</evidence>
<evidence type="ECO:0000313" key="7">
    <source>
        <dbReference type="Ensembl" id="ENSCCEP00000005736.1"/>
    </source>
</evidence>
<dbReference type="Gene3D" id="3.30.40.10">
    <property type="entry name" value="Zinc/RING finger domain, C3HC4 (zinc finger)"/>
    <property type="match status" value="1"/>
</dbReference>
<dbReference type="GO" id="GO:0008270">
    <property type="term" value="F:zinc ion binding"/>
    <property type="evidence" value="ECO:0007669"/>
    <property type="project" value="UniProtKB-KW"/>
</dbReference>
<dbReference type="GO" id="GO:0005634">
    <property type="term" value="C:nucleus"/>
    <property type="evidence" value="ECO:0007669"/>
    <property type="project" value="UniProtKB-SubCell"/>
</dbReference>
<comment type="subcellular location">
    <subcellularLocation>
        <location evidence="1">Nucleus</location>
    </subcellularLocation>
</comment>
<dbReference type="SUPFAM" id="SSF57903">
    <property type="entry name" value="FYVE/PHD zinc finger"/>
    <property type="match status" value="1"/>
</dbReference>
<feature type="domain" description="Zinc finger PHD-type" evidence="6">
    <location>
        <begin position="83"/>
        <end position="126"/>
    </location>
</feature>
<dbReference type="PANTHER" id="PTHR45915">
    <property type="entry name" value="TRANSCRIPTION INTERMEDIARY FACTOR"/>
    <property type="match status" value="1"/>
</dbReference>
<dbReference type="SMART" id="SM00249">
    <property type="entry name" value="PHD"/>
    <property type="match status" value="1"/>
</dbReference>
<keyword evidence="4" id="KW-0862">Zinc</keyword>
<dbReference type="InterPro" id="IPR011011">
    <property type="entry name" value="Znf_FYVE_PHD"/>
</dbReference>
<evidence type="ECO:0000259" key="6">
    <source>
        <dbReference type="SMART" id="SM00249"/>
    </source>
</evidence>
<reference evidence="7" key="2">
    <citation type="submission" date="2025-09" db="UniProtKB">
        <authorList>
            <consortium name="Ensembl"/>
        </authorList>
    </citation>
    <scope>IDENTIFICATION</scope>
</reference>